<evidence type="ECO:0000256" key="3">
    <source>
        <dbReference type="SAM" id="SignalP"/>
    </source>
</evidence>
<feature type="chain" id="PRO_5042000558" evidence="3">
    <location>
        <begin position="23"/>
        <end position="206"/>
    </location>
</feature>
<dbReference type="SUPFAM" id="SSF53933">
    <property type="entry name" value="Microbial ribonucleases"/>
    <property type="match status" value="1"/>
</dbReference>
<keyword evidence="3" id="KW-0732">Signal</keyword>
<dbReference type="EMBL" id="JAUTXT010000040">
    <property type="protein sequence ID" value="KAK3671649.1"/>
    <property type="molecule type" value="Genomic_DNA"/>
</dbReference>
<dbReference type="InterPro" id="IPR000026">
    <property type="entry name" value="N1-like"/>
</dbReference>
<dbReference type="Proteomes" id="UP001274830">
    <property type="component" value="Unassembled WGS sequence"/>
</dbReference>
<evidence type="ECO:0000313" key="4">
    <source>
        <dbReference type="EMBL" id="KAK3671649.1"/>
    </source>
</evidence>
<evidence type="ECO:0000256" key="1">
    <source>
        <dbReference type="ARBA" id="ARBA00022722"/>
    </source>
</evidence>
<sequence>MALTTCFHYISLLFGLYTIVLADCGTAIQLEDLEALNMTWVEPDKASNTSTGMLVPDERAAGQLPSTQSHYCGGQSVFNPENYGPDIFSAQALLLFDRQATGANGHSYPDIFQNVENLSPIVCDIAGYDGPYYEWPVKPTGGFCVVGRWPGPDRMILGVIEICVPNFPGPQKRRKSGFFCGFLTHRGMPYNGFRMCQVVPGTGAGP</sequence>
<keyword evidence="2" id="KW-0378">Hydrolase</keyword>
<evidence type="ECO:0000313" key="5">
    <source>
        <dbReference type="Proteomes" id="UP001274830"/>
    </source>
</evidence>
<evidence type="ECO:0000256" key="2">
    <source>
        <dbReference type="ARBA" id="ARBA00022801"/>
    </source>
</evidence>
<dbReference type="GO" id="GO:0004521">
    <property type="term" value="F:RNA endonuclease activity"/>
    <property type="evidence" value="ECO:0007669"/>
    <property type="project" value="InterPro"/>
</dbReference>
<keyword evidence="5" id="KW-1185">Reference proteome</keyword>
<organism evidence="4 5">
    <name type="scientific">Recurvomyces mirabilis</name>
    <dbReference type="NCBI Taxonomy" id="574656"/>
    <lineage>
        <taxon>Eukaryota</taxon>
        <taxon>Fungi</taxon>
        <taxon>Dikarya</taxon>
        <taxon>Ascomycota</taxon>
        <taxon>Pezizomycotina</taxon>
        <taxon>Dothideomycetes</taxon>
        <taxon>Dothideomycetidae</taxon>
        <taxon>Mycosphaerellales</taxon>
        <taxon>Teratosphaeriaceae</taxon>
        <taxon>Recurvomyces</taxon>
    </lineage>
</organism>
<dbReference type="Pfam" id="PF00545">
    <property type="entry name" value="Ribonuclease"/>
    <property type="match status" value="1"/>
</dbReference>
<feature type="signal peptide" evidence="3">
    <location>
        <begin position="1"/>
        <end position="22"/>
    </location>
</feature>
<dbReference type="GO" id="GO:0016787">
    <property type="term" value="F:hydrolase activity"/>
    <property type="evidence" value="ECO:0007669"/>
    <property type="project" value="UniProtKB-KW"/>
</dbReference>
<dbReference type="AlphaFoldDB" id="A0AAE0TQ34"/>
<dbReference type="Gene3D" id="3.10.450.30">
    <property type="entry name" value="Microbial ribonucleases"/>
    <property type="match status" value="1"/>
</dbReference>
<proteinExistence type="predicted"/>
<gene>
    <name evidence="4" type="ORF">LTR78_008382</name>
</gene>
<comment type="caution">
    <text evidence="4">The sequence shown here is derived from an EMBL/GenBank/DDBJ whole genome shotgun (WGS) entry which is preliminary data.</text>
</comment>
<accession>A0AAE0TQ34</accession>
<dbReference type="InterPro" id="IPR016191">
    <property type="entry name" value="Ribonuclease/ribotoxin"/>
</dbReference>
<keyword evidence="1" id="KW-0540">Nuclease</keyword>
<reference evidence="4" key="1">
    <citation type="submission" date="2023-07" db="EMBL/GenBank/DDBJ databases">
        <title>Black Yeasts Isolated from many extreme environments.</title>
        <authorList>
            <person name="Coleine C."/>
            <person name="Stajich J.E."/>
            <person name="Selbmann L."/>
        </authorList>
    </citation>
    <scope>NUCLEOTIDE SEQUENCE</scope>
    <source>
        <strain evidence="4">CCFEE 5485</strain>
    </source>
</reference>
<name>A0AAE0TQ34_9PEZI</name>
<dbReference type="GO" id="GO:0003723">
    <property type="term" value="F:RNA binding"/>
    <property type="evidence" value="ECO:0007669"/>
    <property type="project" value="InterPro"/>
</dbReference>
<protein>
    <submittedName>
        <fullName evidence="4">Uncharacterized protein</fullName>
    </submittedName>
</protein>